<dbReference type="PROSITE" id="PS00211">
    <property type="entry name" value="ABC_TRANSPORTER_1"/>
    <property type="match status" value="2"/>
</dbReference>
<organism evidence="10 11">
    <name type="scientific">Candidatus Limivivens merdigallinarum</name>
    <dbReference type="NCBI Taxonomy" id="2840859"/>
    <lineage>
        <taxon>Bacteria</taxon>
        <taxon>Bacillati</taxon>
        <taxon>Bacillota</taxon>
        <taxon>Clostridia</taxon>
        <taxon>Lachnospirales</taxon>
        <taxon>Lachnospiraceae</taxon>
        <taxon>Lachnospiraceae incertae sedis</taxon>
        <taxon>Candidatus Limivivens</taxon>
    </lineage>
</organism>
<dbReference type="InterPro" id="IPR027417">
    <property type="entry name" value="P-loop_NTPase"/>
</dbReference>
<evidence type="ECO:0000313" key="10">
    <source>
        <dbReference type="EMBL" id="HIQ95326.1"/>
    </source>
</evidence>
<reference evidence="10" key="2">
    <citation type="journal article" date="2021" name="PeerJ">
        <title>Extensive microbial diversity within the chicken gut microbiome revealed by metagenomics and culture.</title>
        <authorList>
            <person name="Gilroy R."/>
            <person name="Ravi A."/>
            <person name="Getino M."/>
            <person name="Pursley I."/>
            <person name="Horton D.L."/>
            <person name="Alikhan N.F."/>
            <person name="Baker D."/>
            <person name="Gharbi K."/>
            <person name="Hall N."/>
            <person name="Watson M."/>
            <person name="Adriaenssens E.M."/>
            <person name="Foster-Nyarko E."/>
            <person name="Jarju S."/>
            <person name="Secka A."/>
            <person name="Antonio M."/>
            <person name="Oren A."/>
            <person name="Chaudhuri R.R."/>
            <person name="La Ragione R."/>
            <person name="Hildebrand F."/>
            <person name="Pallen M.J."/>
        </authorList>
    </citation>
    <scope>NUCLEOTIDE SEQUENCE</scope>
    <source>
        <strain evidence="10">ChiSjej3B21-11622</strain>
    </source>
</reference>
<comment type="similarity">
    <text evidence="2">Belongs to the ABC transporter superfamily.</text>
</comment>
<keyword evidence="6 10" id="KW-0067">ATP-binding</keyword>
<comment type="caution">
    <text evidence="10">The sequence shown here is derived from an EMBL/GenBank/DDBJ whole genome shotgun (WGS) entry which is preliminary data.</text>
</comment>
<evidence type="ECO:0000256" key="2">
    <source>
        <dbReference type="ARBA" id="ARBA00005417"/>
    </source>
</evidence>
<comment type="subcellular location">
    <subcellularLocation>
        <location evidence="1">Cell membrane</location>
        <topology evidence="1">Peripheral membrane protein</topology>
    </subcellularLocation>
</comment>
<dbReference type="GO" id="GO:0005524">
    <property type="term" value="F:ATP binding"/>
    <property type="evidence" value="ECO:0007669"/>
    <property type="project" value="UniProtKB-KW"/>
</dbReference>
<accession>A0A9D0ZTP5</accession>
<keyword evidence="7" id="KW-1278">Translocase</keyword>
<dbReference type="GO" id="GO:0042626">
    <property type="term" value="F:ATPase-coupled transmembrane transporter activity"/>
    <property type="evidence" value="ECO:0007669"/>
    <property type="project" value="TreeGrafter"/>
</dbReference>
<keyword evidence="3" id="KW-0813">Transport</keyword>
<evidence type="ECO:0000256" key="7">
    <source>
        <dbReference type="ARBA" id="ARBA00022967"/>
    </source>
</evidence>
<dbReference type="PANTHER" id="PTHR43553">
    <property type="entry name" value="HEAVY METAL TRANSPORTER"/>
    <property type="match status" value="1"/>
</dbReference>
<evidence type="ECO:0000313" key="11">
    <source>
        <dbReference type="Proteomes" id="UP000886886"/>
    </source>
</evidence>
<name>A0A9D0ZTP5_9FIRM</name>
<evidence type="ECO:0000256" key="1">
    <source>
        <dbReference type="ARBA" id="ARBA00004202"/>
    </source>
</evidence>
<evidence type="ECO:0000256" key="6">
    <source>
        <dbReference type="ARBA" id="ARBA00022840"/>
    </source>
</evidence>
<protein>
    <submittedName>
        <fullName evidence="10">ABC transporter ATP-binding protein</fullName>
    </submittedName>
</protein>
<dbReference type="InterPro" id="IPR017871">
    <property type="entry name" value="ABC_transporter-like_CS"/>
</dbReference>
<dbReference type="CDD" id="cd03225">
    <property type="entry name" value="ABC_cobalt_CbiO_domain1"/>
    <property type="match status" value="2"/>
</dbReference>
<evidence type="ECO:0000256" key="4">
    <source>
        <dbReference type="ARBA" id="ARBA00022475"/>
    </source>
</evidence>
<keyword evidence="8" id="KW-0472">Membrane</keyword>
<evidence type="ECO:0000256" key="5">
    <source>
        <dbReference type="ARBA" id="ARBA00022741"/>
    </source>
</evidence>
<keyword evidence="5" id="KW-0547">Nucleotide-binding</keyword>
<dbReference type="InterPro" id="IPR003439">
    <property type="entry name" value="ABC_transporter-like_ATP-bd"/>
</dbReference>
<reference evidence="10" key="1">
    <citation type="submission" date="2020-10" db="EMBL/GenBank/DDBJ databases">
        <authorList>
            <person name="Gilroy R."/>
        </authorList>
    </citation>
    <scope>NUCLEOTIDE SEQUENCE</scope>
    <source>
        <strain evidence="10">ChiSjej3B21-11622</strain>
    </source>
</reference>
<dbReference type="EMBL" id="DVFT01000028">
    <property type="protein sequence ID" value="HIQ95326.1"/>
    <property type="molecule type" value="Genomic_DNA"/>
</dbReference>
<evidence type="ECO:0000256" key="3">
    <source>
        <dbReference type="ARBA" id="ARBA00022448"/>
    </source>
</evidence>
<dbReference type="PANTHER" id="PTHR43553:SF27">
    <property type="entry name" value="ENERGY-COUPLING FACTOR TRANSPORTER ATP-BINDING PROTEIN ECFA2"/>
    <property type="match status" value="1"/>
</dbReference>
<dbReference type="AlphaFoldDB" id="A0A9D0ZTP5"/>
<dbReference type="InterPro" id="IPR015856">
    <property type="entry name" value="ABC_transpr_CbiO/EcfA_su"/>
</dbReference>
<dbReference type="PROSITE" id="PS50893">
    <property type="entry name" value="ABC_TRANSPORTER_2"/>
    <property type="match status" value="2"/>
</dbReference>
<dbReference type="Pfam" id="PF00005">
    <property type="entry name" value="ABC_tran"/>
    <property type="match status" value="2"/>
</dbReference>
<sequence length="485" mass="55358">MEYFLTARDLTFRYFEKGGHVILDHVDFDLPKGKTIVLLGKSGSGKSTLLSVLGGLYPENGGILLSGEIEICGKPLPKLRFGERASYVSEMFQNPDLQFCMDTLRKEMIFCLENISRPREEMDGRVDAFAKAMKIEKLLDQPIHSLSGGEKQKAALCCLLLLDSKGIFLDEPFANLDERSAGELQEILKKHQREQGTTILAIDHRIDLWLPYADEFWILGEKGRILKKGITRDNWREYRQLFLEQGLFYPHEKKRFHEEEKTETLLSMENLTICRGKSGEALLLKAHAEIPKQKFTALLGPSGCGKTTLFSAILGQKKYGGSILLEGQELRKMKSKLRFRKIGTVFQNPSNQFLSTRVLEEVLVSLKVWNPKAEEQALTKEALSMLDSYQLKAYQKYSPYMLSQGQQRRLAVLSILAGGQKLLLLDEPTYGQDYASTTAIMEQLRRLVKEEGLTVLFTTHDRQLAAEYADRIYEVEGKELRRWKD</sequence>
<evidence type="ECO:0000256" key="8">
    <source>
        <dbReference type="ARBA" id="ARBA00023136"/>
    </source>
</evidence>
<feature type="domain" description="ABC transporter" evidence="9">
    <location>
        <begin position="5"/>
        <end position="247"/>
    </location>
</feature>
<dbReference type="GO" id="GO:0016887">
    <property type="term" value="F:ATP hydrolysis activity"/>
    <property type="evidence" value="ECO:0007669"/>
    <property type="project" value="InterPro"/>
</dbReference>
<dbReference type="InterPro" id="IPR003593">
    <property type="entry name" value="AAA+_ATPase"/>
</dbReference>
<evidence type="ECO:0000259" key="9">
    <source>
        <dbReference type="PROSITE" id="PS50893"/>
    </source>
</evidence>
<dbReference type="Proteomes" id="UP000886886">
    <property type="component" value="Unassembled WGS sequence"/>
</dbReference>
<dbReference type="InterPro" id="IPR050095">
    <property type="entry name" value="ECF_ABC_transporter_ATP-bd"/>
</dbReference>
<dbReference type="GO" id="GO:0043190">
    <property type="term" value="C:ATP-binding cassette (ABC) transporter complex"/>
    <property type="evidence" value="ECO:0007669"/>
    <property type="project" value="TreeGrafter"/>
</dbReference>
<feature type="domain" description="ABC transporter" evidence="9">
    <location>
        <begin position="266"/>
        <end position="485"/>
    </location>
</feature>
<dbReference type="Gene3D" id="3.40.50.300">
    <property type="entry name" value="P-loop containing nucleotide triphosphate hydrolases"/>
    <property type="match status" value="2"/>
</dbReference>
<proteinExistence type="inferred from homology"/>
<dbReference type="SUPFAM" id="SSF52540">
    <property type="entry name" value="P-loop containing nucleoside triphosphate hydrolases"/>
    <property type="match status" value="2"/>
</dbReference>
<dbReference type="SMART" id="SM00382">
    <property type="entry name" value="AAA"/>
    <property type="match status" value="2"/>
</dbReference>
<keyword evidence="4" id="KW-1003">Cell membrane</keyword>
<gene>
    <name evidence="10" type="ORF">IAB26_02075</name>
</gene>